<evidence type="ECO:0000313" key="2">
    <source>
        <dbReference type="EMBL" id="VAX00006.1"/>
    </source>
</evidence>
<dbReference type="EMBL" id="UOFU01000187">
    <property type="protein sequence ID" value="VAX00006.1"/>
    <property type="molecule type" value="Genomic_DNA"/>
</dbReference>
<dbReference type="Pfam" id="PF01610">
    <property type="entry name" value="DDE_Tnp_ISL3"/>
    <property type="match status" value="1"/>
</dbReference>
<dbReference type="PANTHER" id="PTHR33498">
    <property type="entry name" value="TRANSPOSASE FOR INSERTION SEQUENCE ELEMENT IS1557"/>
    <property type="match status" value="1"/>
</dbReference>
<reference evidence="2" key="1">
    <citation type="submission" date="2018-06" db="EMBL/GenBank/DDBJ databases">
        <authorList>
            <person name="Zhirakovskaya E."/>
        </authorList>
    </citation>
    <scope>NUCLEOTIDE SEQUENCE</scope>
</reference>
<gene>
    <name evidence="2" type="ORF">MNBD_GAMMA20-1826</name>
</gene>
<name>A0A3B1A2M1_9ZZZZ</name>
<protein>
    <recommendedName>
        <fullName evidence="1">Transposase IS204/IS1001/IS1096/IS1165 DDE domain-containing protein</fullName>
    </recommendedName>
</protein>
<accession>A0A3B1A2M1</accession>
<dbReference type="AlphaFoldDB" id="A0A3B1A2M1"/>
<feature type="domain" description="Transposase IS204/IS1001/IS1096/IS1165 DDE" evidence="1">
    <location>
        <begin position="1"/>
        <end position="93"/>
    </location>
</feature>
<dbReference type="InterPro" id="IPR047951">
    <property type="entry name" value="Transpos_ISL3"/>
</dbReference>
<organism evidence="2">
    <name type="scientific">hydrothermal vent metagenome</name>
    <dbReference type="NCBI Taxonomy" id="652676"/>
    <lineage>
        <taxon>unclassified sequences</taxon>
        <taxon>metagenomes</taxon>
        <taxon>ecological metagenomes</taxon>
    </lineage>
</organism>
<sequence length="94" mass="11147">MSPAFISGVMNELPKAEIIFDKFHVVKLLNEGVDKVRREEVKDNEILKSTRYLWLKNRMNLTEKQEAKFDAFSKMNLKTSWAYQINLNVQEFYS</sequence>
<dbReference type="PANTHER" id="PTHR33498:SF1">
    <property type="entry name" value="TRANSPOSASE FOR INSERTION SEQUENCE ELEMENT IS1557"/>
    <property type="match status" value="1"/>
</dbReference>
<evidence type="ECO:0000259" key="1">
    <source>
        <dbReference type="Pfam" id="PF01610"/>
    </source>
</evidence>
<dbReference type="InterPro" id="IPR002560">
    <property type="entry name" value="Transposase_DDE"/>
</dbReference>
<proteinExistence type="predicted"/>